<dbReference type="Gramene" id="QL09p024013:mrna">
    <property type="protein sequence ID" value="QL09p024013:mrna:CDS:1"/>
    <property type="gene ID" value="QL09p024013"/>
</dbReference>
<dbReference type="PANTHER" id="PTHR35021:SF8">
    <property type="entry name" value="FIBER PROTEIN FB17"/>
    <property type="match status" value="1"/>
</dbReference>
<dbReference type="EMBL" id="LRBV02000009">
    <property type="status" value="NOT_ANNOTATED_CDS"/>
    <property type="molecule type" value="Genomic_DNA"/>
</dbReference>
<evidence type="ECO:0000256" key="1">
    <source>
        <dbReference type="SAM" id="Coils"/>
    </source>
</evidence>
<keyword evidence="1" id="KW-0175">Coiled coil</keyword>
<feature type="coiled-coil region" evidence="1">
    <location>
        <begin position="187"/>
        <end position="221"/>
    </location>
</feature>
<proteinExistence type="predicted"/>
<keyword evidence="3" id="KW-1185">Reference proteome</keyword>
<accession>A0A7N2MIW9</accession>
<dbReference type="Proteomes" id="UP000594261">
    <property type="component" value="Chromosome 9"/>
</dbReference>
<reference evidence="2 3" key="1">
    <citation type="journal article" date="2016" name="G3 (Bethesda)">
        <title>First Draft Assembly and Annotation of the Genome of a California Endemic Oak Quercus lobata Nee (Fagaceae).</title>
        <authorList>
            <person name="Sork V.L."/>
            <person name="Fitz-Gibbon S.T."/>
            <person name="Puiu D."/>
            <person name="Crepeau M."/>
            <person name="Gugger P.F."/>
            <person name="Sherman R."/>
            <person name="Stevens K."/>
            <person name="Langley C.H."/>
            <person name="Pellegrini M."/>
            <person name="Salzberg S.L."/>
        </authorList>
    </citation>
    <scope>NUCLEOTIDE SEQUENCE [LARGE SCALE GENOMIC DNA]</scope>
    <source>
        <strain evidence="2 3">cv. SW786</strain>
    </source>
</reference>
<dbReference type="InParanoid" id="A0A7N2MIW9"/>
<evidence type="ECO:0000313" key="3">
    <source>
        <dbReference type="Proteomes" id="UP000594261"/>
    </source>
</evidence>
<reference evidence="2" key="2">
    <citation type="submission" date="2021-01" db="UniProtKB">
        <authorList>
            <consortium name="EnsemblPlants"/>
        </authorList>
    </citation>
    <scope>IDENTIFICATION</scope>
</reference>
<dbReference type="InterPro" id="IPR007942">
    <property type="entry name" value="PLipase-like"/>
</dbReference>
<dbReference type="AlphaFoldDB" id="A0A7N2MIW9"/>
<dbReference type="Pfam" id="PF05278">
    <property type="entry name" value="PEARLI-4"/>
    <property type="match status" value="1"/>
</dbReference>
<sequence>MWPNKFEQVHQTSTLSDILGSSRKDVVEELCNAYVAMKTITAKDNDSEYWEDMLLSDKAYTQFIKFLDCGREIVEPWKTPEEVVKVGDYVVPMRLAPIIKHLLSKHGDVSAKSTVSPMAKQYLYIVLCECLYSMANTRVVDITKDLLLNWWTSFKILESTRFEIQFALNHLKRVADAYFGRYVERRLENIDGDIAKLSIELQNLLNKIETLKNKRDLESVKSKSIEECLREASALQYGKASSGLLRIL</sequence>
<dbReference type="FunCoup" id="A0A7N2MIW9">
    <property type="interactions" value="60"/>
</dbReference>
<evidence type="ECO:0000313" key="2">
    <source>
        <dbReference type="EnsemblPlants" id="QL09p024013:mrna:CDS:1"/>
    </source>
</evidence>
<name>A0A7N2MIW9_QUELO</name>
<organism evidence="2 3">
    <name type="scientific">Quercus lobata</name>
    <name type="common">Valley oak</name>
    <dbReference type="NCBI Taxonomy" id="97700"/>
    <lineage>
        <taxon>Eukaryota</taxon>
        <taxon>Viridiplantae</taxon>
        <taxon>Streptophyta</taxon>
        <taxon>Embryophyta</taxon>
        <taxon>Tracheophyta</taxon>
        <taxon>Spermatophyta</taxon>
        <taxon>Magnoliopsida</taxon>
        <taxon>eudicotyledons</taxon>
        <taxon>Gunneridae</taxon>
        <taxon>Pentapetalae</taxon>
        <taxon>rosids</taxon>
        <taxon>fabids</taxon>
        <taxon>Fagales</taxon>
        <taxon>Fagaceae</taxon>
        <taxon>Quercus</taxon>
    </lineage>
</organism>
<dbReference type="EnsemblPlants" id="QL09p024013:mrna">
    <property type="protein sequence ID" value="QL09p024013:mrna:CDS:1"/>
    <property type="gene ID" value="QL09p024013"/>
</dbReference>
<dbReference type="OMA" id="NDSEYWE"/>
<protein>
    <submittedName>
        <fullName evidence="2">Uncharacterized protein</fullName>
    </submittedName>
</protein>
<dbReference type="PANTHER" id="PTHR35021">
    <property type="match status" value="1"/>
</dbReference>